<dbReference type="InterPro" id="IPR001623">
    <property type="entry name" value="DnaJ_domain"/>
</dbReference>
<feature type="coiled-coil region" evidence="1">
    <location>
        <begin position="249"/>
        <end position="293"/>
    </location>
</feature>
<dbReference type="SUPFAM" id="SSF46565">
    <property type="entry name" value="Chaperone J-domain"/>
    <property type="match status" value="1"/>
</dbReference>
<dbReference type="Pfam" id="PF00226">
    <property type="entry name" value="DnaJ"/>
    <property type="match status" value="1"/>
</dbReference>
<evidence type="ECO:0000313" key="5">
    <source>
        <dbReference type="Proteomes" id="UP001178507"/>
    </source>
</evidence>
<reference evidence="4" key="1">
    <citation type="submission" date="2023-08" db="EMBL/GenBank/DDBJ databases">
        <authorList>
            <person name="Chen Y."/>
            <person name="Shah S."/>
            <person name="Dougan E. K."/>
            <person name="Thang M."/>
            <person name="Chan C."/>
        </authorList>
    </citation>
    <scope>NUCLEOTIDE SEQUENCE</scope>
</reference>
<feature type="domain" description="J" evidence="3">
    <location>
        <begin position="3"/>
        <end position="68"/>
    </location>
</feature>
<proteinExistence type="predicted"/>
<keyword evidence="2" id="KW-0812">Transmembrane</keyword>
<dbReference type="SMART" id="SM00271">
    <property type="entry name" value="DnaJ"/>
    <property type="match status" value="1"/>
</dbReference>
<sequence>MIDAYDVLGLSLDCKEEDVKKAYHKMSLQYHPDKVGGGAEATKKFNEIKSAREILQDSERRRMYDTFGMDLGEERPEMEVWSIGITTLLNPMGGYVLKTIVARLVLWLIGWAWIGRLLMLLGLVAFILYWRDAKIGEYSARSEDIISIFLTVFVIDAVIIVNWLWSLLAETVCVFYLFSEMVSLQVFFESWKLASLAGVVSLFLAWLLRGWWLWIIGLQIVLAVVLLIALTISSGIVRLWIDAVFTQHSEKLKEWRVNLRERRKEMQDELSQLKKKLHSLEEENEQLKKKRKT</sequence>
<dbReference type="InterPro" id="IPR050817">
    <property type="entry name" value="DjlA_DnaK_co-chaperone"/>
</dbReference>
<evidence type="ECO:0000256" key="1">
    <source>
        <dbReference type="SAM" id="Coils"/>
    </source>
</evidence>
<keyword evidence="2" id="KW-0472">Membrane</keyword>
<feature type="transmembrane region" description="Helical" evidence="2">
    <location>
        <begin position="190"/>
        <end position="208"/>
    </location>
</feature>
<organism evidence="4 5">
    <name type="scientific">Effrenium voratum</name>
    <dbReference type="NCBI Taxonomy" id="2562239"/>
    <lineage>
        <taxon>Eukaryota</taxon>
        <taxon>Sar</taxon>
        <taxon>Alveolata</taxon>
        <taxon>Dinophyceae</taxon>
        <taxon>Suessiales</taxon>
        <taxon>Symbiodiniaceae</taxon>
        <taxon>Effrenium</taxon>
    </lineage>
</organism>
<accession>A0AA36J309</accession>
<feature type="transmembrane region" description="Helical" evidence="2">
    <location>
        <begin position="145"/>
        <end position="178"/>
    </location>
</feature>
<dbReference type="PROSITE" id="PS50076">
    <property type="entry name" value="DNAJ_2"/>
    <property type="match status" value="1"/>
</dbReference>
<name>A0AA36J309_9DINO</name>
<comment type="caution">
    <text evidence="4">The sequence shown here is derived from an EMBL/GenBank/DDBJ whole genome shotgun (WGS) entry which is preliminary data.</text>
</comment>
<dbReference type="Gene3D" id="1.10.287.110">
    <property type="entry name" value="DnaJ domain"/>
    <property type="match status" value="1"/>
</dbReference>
<dbReference type="Proteomes" id="UP001178507">
    <property type="component" value="Unassembled WGS sequence"/>
</dbReference>
<dbReference type="PANTHER" id="PTHR24074">
    <property type="entry name" value="CO-CHAPERONE PROTEIN DJLA"/>
    <property type="match status" value="1"/>
</dbReference>
<protein>
    <recommendedName>
        <fullName evidence="3">J domain-containing protein</fullName>
    </recommendedName>
</protein>
<dbReference type="AlphaFoldDB" id="A0AA36J309"/>
<dbReference type="EMBL" id="CAUJNA010003294">
    <property type="protein sequence ID" value="CAJ1398189.1"/>
    <property type="molecule type" value="Genomic_DNA"/>
</dbReference>
<evidence type="ECO:0000259" key="3">
    <source>
        <dbReference type="PROSITE" id="PS50076"/>
    </source>
</evidence>
<keyword evidence="2" id="KW-1133">Transmembrane helix</keyword>
<feature type="transmembrane region" description="Helical" evidence="2">
    <location>
        <begin position="214"/>
        <end position="241"/>
    </location>
</feature>
<keyword evidence="1" id="KW-0175">Coiled coil</keyword>
<gene>
    <name evidence="4" type="ORF">EVOR1521_LOCUS22046</name>
</gene>
<dbReference type="PRINTS" id="PR00625">
    <property type="entry name" value="JDOMAIN"/>
</dbReference>
<feature type="transmembrane region" description="Helical" evidence="2">
    <location>
        <begin position="104"/>
        <end position="130"/>
    </location>
</feature>
<evidence type="ECO:0000313" key="4">
    <source>
        <dbReference type="EMBL" id="CAJ1398189.1"/>
    </source>
</evidence>
<dbReference type="InterPro" id="IPR036869">
    <property type="entry name" value="J_dom_sf"/>
</dbReference>
<dbReference type="CDD" id="cd06257">
    <property type="entry name" value="DnaJ"/>
    <property type="match status" value="1"/>
</dbReference>
<evidence type="ECO:0000256" key="2">
    <source>
        <dbReference type="SAM" id="Phobius"/>
    </source>
</evidence>
<keyword evidence="5" id="KW-1185">Reference proteome</keyword>